<dbReference type="AlphaFoldDB" id="A0A078KVQ1"/>
<feature type="transmembrane region" description="Helical" evidence="1">
    <location>
        <begin position="25"/>
        <end position="46"/>
    </location>
</feature>
<evidence type="ECO:0000313" key="2">
    <source>
        <dbReference type="EMBL" id="CDZ75793.1"/>
    </source>
</evidence>
<reference evidence="2 3" key="1">
    <citation type="submission" date="2014-06" db="EMBL/GenBank/DDBJ databases">
        <authorList>
            <person name="Urmite Genomes Urmite Genomes"/>
        </authorList>
    </citation>
    <scope>NUCLEOTIDE SEQUENCE [LARGE SCALE GENOMIC DNA]</scope>
</reference>
<dbReference type="Proteomes" id="UP000044071">
    <property type="component" value="Unassembled WGS sequence"/>
</dbReference>
<name>A0A078KVQ1_9GAMM</name>
<proteinExistence type="predicted"/>
<sequence length="68" mass="7874">MVGTEGFEPSTTSTPFLKRPFSNDIIQYQKVSLSYCILLIFIICYTSKNIKRFHVRSHESTPRSTPNF</sequence>
<protein>
    <submittedName>
        <fullName evidence="2">Uncharacterized protein</fullName>
    </submittedName>
</protein>
<evidence type="ECO:0000256" key="1">
    <source>
        <dbReference type="SAM" id="Phobius"/>
    </source>
</evidence>
<keyword evidence="1" id="KW-1133">Transmembrane helix</keyword>
<gene>
    <name evidence="2" type="ORF">BN59_00051</name>
</gene>
<dbReference type="STRING" id="1034943.BN59_00051"/>
<keyword evidence="1" id="KW-0472">Membrane</keyword>
<evidence type="ECO:0000313" key="3">
    <source>
        <dbReference type="Proteomes" id="UP000044071"/>
    </source>
</evidence>
<keyword evidence="1" id="KW-0812">Transmembrane</keyword>
<organism evidence="2 3">
    <name type="scientific">Legionella massiliensis</name>
    <dbReference type="NCBI Taxonomy" id="1034943"/>
    <lineage>
        <taxon>Bacteria</taxon>
        <taxon>Pseudomonadati</taxon>
        <taxon>Pseudomonadota</taxon>
        <taxon>Gammaproteobacteria</taxon>
        <taxon>Legionellales</taxon>
        <taxon>Legionellaceae</taxon>
        <taxon>Legionella</taxon>
    </lineage>
</organism>
<accession>A0A078KVQ1</accession>
<keyword evidence="3" id="KW-1185">Reference proteome</keyword>
<dbReference type="EMBL" id="CCSB01000001">
    <property type="protein sequence ID" value="CDZ75793.1"/>
    <property type="molecule type" value="Genomic_DNA"/>
</dbReference>